<dbReference type="OrthoDB" id="5400814at2"/>
<dbReference type="Pfam" id="PF13699">
    <property type="entry name" value="eCIS_core"/>
    <property type="match status" value="1"/>
</dbReference>
<feature type="region of interest" description="Disordered" evidence="1">
    <location>
        <begin position="1"/>
        <end position="39"/>
    </location>
</feature>
<dbReference type="AlphaFoldDB" id="A0A2S9YFX2"/>
<evidence type="ECO:0000259" key="2">
    <source>
        <dbReference type="Pfam" id="PF13699"/>
    </source>
</evidence>
<protein>
    <recommendedName>
        <fullName evidence="2">eCIS core domain-containing protein</fullName>
    </recommendedName>
</protein>
<keyword evidence="4" id="KW-1185">Reference proteome</keyword>
<feature type="compositionally biased region" description="Low complexity" evidence="1">
    <location>
        <begin position="383"/>
        <end position="395"/>
    </location>
</feature>
<comment type="caution">
    <text evidence="3">The sequence shown here is derived from an EMBL/GenBank/DDBJ whole genome shotgun (WGS) entry which is preliminary data.</text>
</comment>
<feature type="region of interest" description="Disordered" evidence="1">
    <location>
        <begin position="351"/>
        <end position="397"/>
    </location>
</feature>
<organism evidence="3 4">
    <name type="scientific">Enhygromyxa salina</name>
    <dbReference type="NCBI Taxonomy" id="215803"/>
    <lineage>
        <taxon>Bacteria</taxon>
        <taxon>Pseudomonadati</taxon>
        <taxon>Myxococcota</taxon>
        <taxon>Polyangia</taxon>
        <taxon>Nannocystales</taxon>
        <taxon>Nannocystaceae</taxon>
        <taxon>Enhygromyxa</taxon>
    </lineage>
</organism>
<dbReference type="EMBL" id="PVNK01000066">
    <property type="protein sequence ID" value="PRQ04010.1"/>
    <property type="molecule type" value="Genomic_DNA"/>
</dbReference>
<name>A0A2S9YFX2_9BACT</name>
<gene>
    <name evidence="3" type="ORF">ENSA5_11930</name>
</gene>
<evidence type="ECO:0000313" key="4">
    <source>
        <dbReference type="Proteomes" id="UP000237968"/>
    </source>
</evidence>
<dbReference type="InterPro" id="IPR025295">
    <property type="entry name" value="eCIS_core_dom"/>
</dbReference>
<accession>A0A2S9YFX2</accession>
<dbReference type="Proteomes" id="UP000237968">
    <property type="component" value="Unassembled WGS sequence"/>
</dbReference>
<evidence type="ECO:0000313" key="3">
    <source>
        <dbReference type="EMBL" id="PRQ04010.1"/>
    </source>
</evidence>
<feature type="domain" description="eCIS core" evidence="2">
    <location>
        <begin position="116"/>
        <end position="191"/>
    </location>
</feature>
<proteinExistence type="predicted"/>
<evidence type="ECO:0000256" key="1">
    <source>
        <dbReference type="SAM" id="MobiDB-lite"/>
    </source>
</evidence>
<sequence length="525" mass="55950">MSFATISKRPKPVAMTGSQAKRPFARSWTPPSSAVPQRLTVGPANHPLETEADRVADQAMRVSVPRGGTAARVHENEMVSVQAGESVSTDNQDSSLVTPTVVNRIDAARRRGGIQLEASLRRVFEPRFNADFGNVRVHTNSQSAETSRAMNARAFTVGSDLFFGRGEYQPNSASGRHLIAHELTHSLQNARIGHNAASTGVIRRFQSPSTERDPARDRDRIIGWIASIVVTLASRQKPEMDSRAIAEQVLAQALASGKLGFDGEHMTIAQIAERLTQGGDIAVGRYLLTIIISQAGLQMSLDEADAVLTAAREAAPLLEAAEELAPLLGGGLPATLEELDVESEDPIEIPGTQAEEDAQPCDGEQPCRGEQLSEADSTEEPETPSMSPASMAAAENSKNSKMLEGGIAVLQPATTTGSSTYVAAGAVKLGKKSDAKLKNKLAEEARFGLFACFPEVDPVTAAVLIDTNKIVLDVPSADKMRAHGVTEVTVAMDIPNLENQLSSHSRCSDRKGLIELSNAKALGQL</sequence>
<reference evidence="3 4" key="1">
    <citation type="submission" date="2018-03" db="EMBL/GenBank/DDBJ databases">
        <title>Draft Genome Sequences of the Obligatory Marine Myxobacteria Enhygromyxa salina SWB005.</title>
        <authorList>
            <person name="Poehlein A."/>
            <person name="Moghaddam J.A."/>
            <person name="Harms H."/>
            <person name="Alanjari M."/>
            <person name="Koenig G.M."/>
            <person name="Daniel R."/>
            <person name="Schaeberle T.F."/>
        </authorList>
    </citation>
    <scope>NUCLEOTIDE SEQUENCE [LARGE SCALE GENOMIC DNA]</scope>
    <source>
        <strain evidence="3 4">SWB005</strain>
    </source>
</reference>